<name>A0ABV8JKU5_9FLAO</name>
<dbReference type="SUPFAM" id="SSF52833">
    <property type="entry name" value="Thioredoxin-like"/>
    <property type="match status" value="1"/>
</dbReference>
<proteinExistence type="predicted"/>
<keyword evidence="2" id="KW-1185">Reference proteome</keyword>
<evidence type="ECO:0000313" key="2">
    <source>
        <dbReference type="Proteomes" id="UP001595814"/>
    </source>
</evidence>
<gene>
    <name evidence="1" type="ORF">ACFOUT_06230</name>
</gene>
<accession>A0ABV8JKU5</accession>
<dbReference type="InterPro" id="IPR036249">
    <property type="entry name" value="Thioredoxin-like_sf"/>
</dbReference>
<dbReference type="EMBL" id="JBHSAW010000004">
    <property type="protein sequence ID" value="MFC4095462.1"/>
    <property type="molecule type" value="Genomic_DNA"/>
</dbReference>
<protein>
    <submittedName>
        <fullName evidence="1">Thioredoxin family protein</fullName>
    </submittedName>
</protein>
<dbReference type="Gene3D" id="3.40.30.10">
    <property type="entry name" value="Glutaredoxin"/>
    <property type="match status" value="1"/>
</dbReference>
<dbReference type="RefSeq" id="WP_192460856.1">
    <property type="nucleotide sequence ID" value="NZ_JACYFJ010000001.1"/>
</dbReference>
<evidence type="ECO:0000313" key="1">
    <source>
        <dbReference type="EMBL" id="MFC4095462.1"/>
    </source>
</evidence>
<comment type="caution">
    <text evidence="1">The sequence shown here is derived from an EMBL/GenBank/DDBJ whole genome shotgun (WGS) entry which is preliminary data.</text>
</comment>
<reference evidence="2" key="1">
    <citation type="journal article" date="2019" name="Int. J. Syst. Evol. Microbiol.">
        <title>The Global Catalogue of Microorganisms (GCM) 10K type strain sequencing project: providing services to taxonomists for standard genome sequencing and annotation.</title>
        <authorList>
            <consortium name="The Broad Institute Genomics Platform"/>
            <consortium name="The Broad Institute Genome Sequencing Center for Infectious Disease"/>
            <person name="Wu L."/>
            <person name="Ma J."/>
        </authorList>
    </citation>
    <scope>NUCLEOTIDE SEQUENCE [LARGE SCALE GENOMIC DNA]</scope>
    <source>
        <strain evidence="2">CECT 7477</strain>
    </source>
</reference>
<organism evidence="1 2">
    <name type="scientific">Euzebyella saccharophila</name>
    <dbReference type="NCBI Taxonomy" id="679664"/>
    <lineage>
        <taxon>Bacteria</taxon>
        <taxon>Pseudomonadati</taxon>
        <taxon>Bacteroidota</taxon>
        <taxon>Flavobacteriia</taxon>
        <taxon>Flavobacteriales</taxon>
        <taxon>Flavobacteriaceae</taxon>
        <taxon>Euzebyella</taxon>
    </lineage>
</organism>
<sequence length="209" mass="23734">MSVSTIKEKTVRELIDNALSQAISYGDYRAMVNQLALEGKATGPNQTEALANYTMLNDRRMKRFDKTVKVSDAQIETIKKLDRKITFLVLTESWCGDASPSLPVMNKITEHTEKIDFKVVLRDEHEALMNRFLTNGAMSIPKLIILDSETKEVLGDWGPRPQPAAQMVLDHKAQYGKIMPELKEELQQWYNKDKGQTILNELLASLPLK</sequence>
<dbReference type="Pfam" id="PF14595">
    <property type="entry name" value="Thioredoxin_9"/>
    <property type="match status" value="1"/>
</dbReference>
<dbReference type="Proteomes" id="UP001595814">
    <property type="component" value="Unassembled WGS sequence"/>
</dbReference>